<protein>
    <recommendedName>
        <fullName evidence="3">Phage major tail tube protein</fullName>
    </recommendedName>
</protein>
<name>A0ABX2ZXF3_9GAMM</name>
<dbReference type="InterPro" id="IPR006498">
    <property type="entry name" value="Tail_tube"/>
</dbReference>
<reference evidence="1 2" key="1">
    <citation type="submission" date="2016-08" db="EMBL/GenBank/DDBJ databases">
        <title>Draft genome sequence of Candidatus Piscirickettsia litoralis, from seawater.</title>
        <authorList>
            <person name="Wan X."/>
            <person name="Lee A.J."/>
            <person name="Hou S."/>
            <person name="Donachie S.P."/>
        </authorList>
    </citation>
    <scope>NUCLEOTIDE SEQUENCE [LARGE SCALE GENOMIC DNA]</scope>
    <source>
        <strain evidence="1 2">Y2</strain>
    </source>
</reference>
<evidence type="ECO:0008006" key="3">
    <source>
        <dbReference type="Google" id="ProtNLM"/>
    </source>
</evidence>
<dbReference type="Pfam" id="PF04985">
    <property type="entry name" value="Phage_tube"/>
    <property type="match status" value="1"/>
</dbReference>
<evidence type="ECO:0000313" key="1">
    <source>
        <dbReference type="EMBL" id="ODN41158.1"/>
    </source>
</evidence>
<evidence type="ECO:0000313" key="2">
    <source>
        <dbReference type="Proteomes" id="UP000094329"/>
    </source>
</evidence>
<gene>
    <name evidence="1" type="ORF">BGC07_17955</name>
</gene>
<proteinExistence type="predicted"/>
<dbReference type="EMBL" id="MDTU01000006">
    <property type="protein sequence ID" value="ODN41158.1"/>
    <property type="molecule type" value="Genomic_DNA"/>
</dbReference>
<dbReference type="RefSeq" id="WP_069314431.1">
    <property type="nucleotide sequence ID" value="NZ_MDTU01000006.1"/>
</dbReference>
<dbReference type="Proteomes" id="UP000094329">
    <property type="component" value="Unassembled WGS sequence"/>
</dbReference>
<sequence length="167" mass="18206">MALAQGIRLFNLVIAGQGQAGAVTDIQLPEVKETIEEFKGGYMSSVGIPVGLEKMELEFTLHYSSADTLSLFGLEAGKTATFVFTPALENEKGVVGLKATIQGRIIGVQTDPISSESIFKQKFTVQVSSYVLEQEGTELYNIDIERWIYKVRGQDRLAAVRTKAGIS</sequence>
<accession>A0ABX2ZXF3</accession>
<keyword evidence="2" id="KW-1185">Reference proteome</keyword>
<organism evidence="1 2">
    <name type="scientific">Piscirickettsia litoralis</name>
    <dbReference type="NCBI Taxonomy" id="1891921"/>
    <lineage>
        <taxon>Bacteria</taxon>
        <taxon>Pseudomonadati</taxon>
        <taxon>Pseudomonadota</taxon>
        <taxon>Gammaproteobacteria</taxon>
        <taxon>Thiotrichales</taxon>
        <taxon>Piscirickettsiaceae</taxon>
        <taxon>Piscirickettsia</taxon>
    </lineage>
</organism>
<comment type="caution">
    <text evidence="1">The sequence shown here is derived from an EMBL/GenBank/DDBJ whole genome shotgun (WGS) entry which is preliminary data.</text>
</comment>